<evidence type="ECO:0000313" key="2">
    <source>
        <dbReference type="Proteomes" id="UP001631969"/>
    </source>
</evidence>
<dbReference type="Proteomes" id="UP001631969">
    <property type="component" value="Unassembled WGS sequence"/>
</dbReference>
<proteinExistence type="predicted"/>
<evidence type="ECO:0000313" key="1">
    <source>
        <dbReference type="EMBL" id="MFM9329612.1"/>
    </source>
</evidence>
<organism evidence="1 2">
    <name type="scientific">Paenibacillus mesotrionivorans</name>
    <dbReference type="NCBI Taxonomy" id="3160968"/>
    <lineage>
        <taxon>Bacteria</taxon>
        <taxon>Bacillati</taxon>
        <taxon>Bacillota</taxon>
        <taxon>Bacilli</taxon>
        <taxon>Bacillales</taxon>
        <taxon>Paenibacillaceae</taxon>
        <taxon>Paenibacillus</taxon>
    </lineage>
</organism>
<keyword evidence="2" id="KW-1185">Reference proteome</keyword>
<sequence length="378" mass="42991">MKAIIVDDEQPSLDLLRLLLERDGRIRLSGAYRKPSEALAALEEAGPDVAFLDVDMPQMNGLELARRIHERQEAVEIVFVTAYAQYAIEAFRRNALDYLLKPLTPEAVSETVSRLYKRRQPQAPLPESARQGEMKAVLFGGFDLLDAAGQPVKWRTLKTKEIMAYFLAKEGQPVSKWELMADLWPELNEEQSRTYLHTTLYNLKKALKEAGSSSQIHYVSGQYHASFGDIASPLRVFRDFERSRPPLAEEALGQYQALTTLYQGELFARLDYPWSGPIREMCFGLFRQSCIRLSRYYLDKGEPEAAAKAASQLLAQSEIDEEAHEMMLEVHFCKKDRMALKHQYELLKKVLLSELGLPPKPAVERLYAGMMEQIGSDA</sequence>
<name>A0ACC7P2S9_9BACL</name>
<accession>A0ACC7P2S9</accession>
<comment type="caution">
    <text evidence="1">The sequence shown here is derived from an EMBL/GenBank/DDBJ whole genome shotgun (WGS) entry which is preliminary data.</text>
</comment>
<reference evidence="1" key="1">
    <citation type="submission" date="2024-12" db="EMBL/GenBank/DDBJ databases">
        <authorList>
            <person name="Wu N."/>
        </authorList>
    </citation>
    <scope>NUCLEOTIDE SEQUENCE</scope>
    <source>
        <strain evidence="1">P15</strain>
    </source>
</reference>
<dbReference type="EMBL" id="JBJURJ010000009">
    <property type="protein sequence ID" value="MFM9329612.1"/>
    <property type="molecule type" value="Genomic_DNA"/>
</dbReference>
<protein>
    <submittedName>
        <fullName evidence="1">Response regulator</fullName>
    </submittedName>
</protein>
<gene>
    <name evidence="1" type="ORF">ACI1P1_15060</name>
</gene>